<dbReference type="STRING" id="1561998.A0A1I7U6S5"/>
<keyword evidence="11" id="KW-1185">Reference proteome</keyword>
<evidence type="ECO:0000256" key="3">
    <source>
        <dbReference type="ARBA" id="ARBA00012544"/>
    </source>
</evidence>
<evidence type="ECO:0000256" key="6">
    <source>
        <dbReference type="ARBA" id="ARBA00022692"/>
    </source>
</evidence>
<keyword evidence="6" id="KW-0812">Transmembrane</keyword>
<keyword evidence="7" id="KW-0732">Signal</keyword>
<evidence type="ECO:0000256" key="5">
    <source>
        <dbReference type="ARBA" id="ARBA00022679"/>
    </source>
</evidence>
<protein>
    <recommendedName>
        <fullName evidence="3">glucuronosyltransferase</fullName>
        <ecNumber evidence="3">2.4.1.17</ecNumber>
    </recommendedName>
</protein>
<evidence type="ECO:0000256" key="10">
    <source>
        <dbReference type="ARBA" id="ARBA00047475"/>
    </source>
</evidence>
<dbReference type="InterPro" id="IPR002213">
    <property type="entry name" value="UDP_glucos_trans"/>
</dbReference>
<name>A0A1I7U6S5_9PELO</name>
<evidence type="ECO:0000256" key="4">
    <source>
        <dbReference type="ARBA" id="ARBA00022676"/>
    </source>
</evidence>
<evidence type="ECO:0000313" key="12">
    <source>
        <dbReference type="WBParaSite" id="Csp11.Scaffold629.g15431.t1"/>
    </source>
</evidence>
<dbReference type="GO" id="GO:0016020">
    <property type="term" value="C:membrane"/>
    <property type="evidence" value="ECO:0007669"/>
    <property type="project" value="UniProtKB-SubCell"/>
</dbReference>
<accession>A0A1I7U6S5</accession>
<keyword evidence="4" id="KW-0328">Glycosyltransferase</keyword>
<keyword evidence="8" id="KW-1133">Transmembrane helix</keyword>
<evidence type="ECO:0000256" key="2">
    <source>
        <dbReference type="ARBA" id="ARBA00009995"/>
    </source>
</evidence>
<keyword evidence="5" id="KW-0808">Transferase</keyword>
<organism evidence="11 12">
    <name type="scientific">Caenorhabditis tropicalis</name>
    <dbReference type="NCBI Taxonomy" id="1561998"/>
    <lineage>
        <taxon>Eukaryota</taxon>
        <taxon>Metazoa</taxon>
        <taxon>Ecdysozoa</taxon>
        <taxon>Nematoda</taxon>
        <taxon>Chromadorea</taxon>
        <taxon>Rhabditida</taxon>
        <taxon>Rhabditina</taxon>
        <taxon>Rhabditomorpha</taxon>
        <taxon>Rhabditoidea</taxon>
        <taxon>Rhabditidae</taxon>
        <taxon>Peloderinae</taxon>
        <taxon>Caenorhabditis</taxon>
    </lineage>
</organism>
<dbReference type="Pfam" id="PF00201">
    <property type="entry name" value="UDPGT"/>
    <property type="match status" value="1"/>
</dbReference>
<evidence type="ECO:0000313" key="11">
    <source>
        <dbReference type="Proteomes" id="UP000095282"/>
    </source>
</evidence>
<dbReference type="WBParaSite" id="Csp11.Scaffold629.g15431.t1">
    <property type="protein sequence ID" value="Csp11.Scaffold629.g15431.t1"/>
    <property type="gene ID" value="Csp11.Scaffold629.g15431"/>
</dbReference>
<keyword evidence="9" id="KW-0472">Membrane</keyword>
<evidence type="ECO:0000256" key="8">
    <source>
        <dbReference type="ARBA" id="ARBA00022989"/>
    </source>
</evidence>
<dbReference type="PANTHER" id="PTHR48043">
    <property type="entry name" value="EG:EG0003.4 PROTEIN-RELATED"/>
    <property type="match status" value="1"/>
</dbReference>
<dbReference type="PANTHER" id="PTHR48043:SF97">
    <property type="entry name" value="GLUCURONOSYLTRANSFERASE"/>
    <property type="match status" value="1"/>
</dbReference>
<dbReference type="Proteomes" id="UP000095282">
    <property type="component" value="Unplaced"/>
</dbReference>
<comment type="catalytic activity">
    <reaction evidence="10">
        <text>glucuronate acceptor + UDP-alpha-D-glucuronate = acceptor beta-D-glucuronoside + UDP + H(+)</text>
        <dbReference type="Rhea" id="RHEA:21032"/>
        <dbReference type="ChEBI" id="CHEBI:15378"/>
        <dbReference type="ChEBI" id="CHEBI:58052"/>
        <dbReference type="ChEBI" id="CHEBI:58223"/>
        <dbReference type="ChEBI" id="CHEBI:132367"/>
        <dbReference type="ChEBI" id="CHEBI:132368"/>
        <dbReference type="EC" id="2.4.1.17"/>
    </reaction>
</comment>
<dbReference type="FunFam" id="3.40.50.2000:FF:000038">
    <property type="entry name" value="UDP-GlucuronosylTransferase"/>
    <property type="match status" value="1"/>
</dbReference>
<dbReference type="Gene3D" id="3.40.50.2000">
    <property type="entry name" value="Glycogen Phosphorylase B"/>
    <property type="match status" value="1"/>
</dbReference>
<reference evidence="12" key="1">
    <citation type="submission" date="2016-11" db="UniProtKB">
        <authorList>
            <consortium name="WormBaseParasite"/>
        </authorList>
    </citation>
    <scope>IDENTIFICATION</scope>
</reference>
<dbReference type="GO" id="GO:0015020">
    <property type="term" value="F:glucuronosyltransferase activity"/>
    <property type="evidence" value="ECO:0007669"/>
    <property type="project" value="UniProtKB-EC"/>
</dbReference>
<evidence type="ECO:0000256" key="1">
    <source>
        <dbReference type="ARBA" id="ARBA00004167"/>
    </source>
</evidence>
<dbReference type="eggNOG" id="KOG1192">
    <property type="taxonomic scope" value="Eukaryota"/>
</dbReference>
<sequence>MFCRWLDPRIPLVSALIDYLNIKSFALANSIAFESSSLRAIGETFMPSHIPDILAQSSDQMTLNERFLNSMIQLFISYYRFSPDYFISYDDSNRKIYPSVTSFLLSVLSSEIFQLEFPKSSFLFTNSNPYLDFPRAILSKNVPIGGISVDIESLRNGKLGEEWDQILNIRNKTILISFGSVTLSKDMPFEYKVSLANSMKRFPDVTFIWKYEDDDIDSFAQGIENIYFSKWVPQKELLADPRVSAFMTHAGLGSVNEVSYLGKPTIMCPLMSDQMRNAKMLARHNGSIEISKYDLINGKILEDTFRKILYDDRYLKSAKRLSEQLEFQPTKPKDLFLKHAEFAAR</sequence>
<proteinExistence type="inferred from homology"/>
<dbReference type="InterPro" id="IPR050271">
    <property type="entry name" value="UDP-glycosyltransferase"/>
</dbReference>
<evidence type="ECO:0000256" key="9">
    <source>
        <dbReference type="ARBA" id="ARBA00023136"/>
    </source>
</evidence>
<dbReference type="AlphaFoldDB" id="A0A1I7U6S5"/>
<dbReference type="SUPFAM" id="SSF53756">
    <property type="entry name" value="UDP-Glycosyltransferase/glycogen phosphorylase"/>
    <property type="match status" value="1"/>
</dbReference>
<comment type="subcellular location">
    <subcellularLocation>
        <location evidence="1">Membrane</location>
        <topology evidence="1">Single-pass membrane protein</topology>
    </subcellularLocation>
</comment>
<comment type="similarity">
    <text evidence="2">Belongs to the UDP-glycosyltransferase family.</text>
</comment>
<dbReference type="EC" id="2.4.1.17" evidence="3"/>
<dbReference type="CDD" id="cd03784">
    <property type="entry name" value="GT1_Gtf-like"/>
    <property type="match status" value="1"/>
</dbReference>
<evidence type="ECO:0000256" key="7">
    <source>
        <dbReference type="ARBA" id="ARBA00022729"/>
    </source>
</evidence>